<dbReference type="PRINTS" id="PR00455">
    <property type="entry name" value="HTHTETR"/>
</dbReference>
<dbReference type="InterPro" id="IPR041678">
    <property type="entry name" value="TetR_C_16"/>
</dbReference>
<evidence type="ECO:0000313" key="4">
    <source>
        <dbReference type="EMBL" id="MQY17173.1"/>
    </source>
</evidence>
<dbReference type="Pfam" id="PF00440">
    <property type="entry name" value="TetR_N"/>
    <property type="match status" value="1"/>
</dbReference>
<keyword evidence="5" id="KW-1185">Reference proteome</keyword>
<dbReference type="PANTHER" id="PTHR30055">
    <property type="entry name" value="HTH-TYPE TRANSCRIPTIONAL REGULATOR RUTR"/>
    <property type="match status" value="1"/>
</dbReference>
<sequence length="198" mass="21794">MSEETAPAGRRRDSAATRAALLTAAQELFGERGFERATVRDIAARAGVNQALLFRYFGTKDELFRASITDRGRRVLAEGPDDALLGRMLDRMLEPETTAAQDYWLQAALRSSGHDEGAEAIRAQLGQEYVRALSTLTDEPDAELRADLLLAWLLGIGLMRSVHRRDPLAGADPDAVAGHVLRAARVLLERMDVNFPPR</sequence>
<dbReference type="SUPFAM" id="SSF46689">
    <property type="entry name" value="Homeodomain-like"/>
    <property type="match status" value="1"/>
</dbReference>
<dbReference type="Gene3D" id="1.10.10.60">
    <property type="entry name" value="Homeodomain-like"/>
    <property type="match status" value="1"/>
</dbReference>
<evidence type="ECO:0000256" key="1">
    <source>
        <dbReference type="ARBA" id="ARBA00023125"/>
    </source>
</evidence>
<gene>
    <name evidence="4" type="ORF">NRB20_02360</name>
</gene>
<dbReference type="Pfam" id="PF17920">
    <property type="entry name" value="TetR_C_16"/>
    <property type="match status" value="1"/>
</dbReference>
<dbReference type="EMBL" id="WEGK01000001">
    <property type="protein sequence ID" value="MQY17173.1"/>
    <property type="molecule type" value="Genomic_DNA"/>
</dbReference>
<name>A0A7K0CUW6_9NOCA</name>
<dbReference type="RefSeq" id="WP_153407298.1">
    <property type="nucleotide sequence ID" value="NZ_WEGK01000001.1"/>
</dbReference>
<dbReference type="GO" id="GO:0000976">
    <property type="term" value="F:transcription cis-regulatory region binding"/>
    <property type="evidence" value="ECO:0007669"/>
    <property type="project" value="TreeGrafter"/>
</dbReference>
<dbReference type="InterPro" id="IPR009057">
    <property type="entry name" value="Homeodomain-like_sf"/>
</dbReference>
<comment type="caution">
    <text evidence="4">The sequence shown here is derived from an EMBL/GenBank/DDBJ whole genome shotgun (WGS) entry which is preliminary data.</text>
</comment>
<evidence type="ECO:0000313" key="5">
    <source>
        <dbReference type="Proteomes" id="UP000438448"/>
    </source>
</evidence>
<dbReference type="SUPFAM" id="SSF48498">
    <property type="entry name" value="Tetracyclin repressor-like, C-terminal domain"/>
    <property type="match status" value="1"/>
</dbReference>
<dbReference type="Proteomes" id="UP000438448">
    <property type="component" value="Unassembled WGS sequence"/>
</dbReference>
<feature type="DNA-binding region" description="H-T-H motif" evidence="2">
    <location>
        <begin position="38"/>
        <end position="57"/>
    </location>
</feature>
<evidence type="ECO:0000256" key="2">
    <source>
        <dbReference type="PROSITE-ProRule" id="PRU00335"/>
    </source>
</evidence>
<dbReference type="PROSITE" id="PS50977">
    <property type="entry name" value="HTH_TETR_2"/>
    <property type="match status" value="1"/>
</dbReference>
<dbReference type="InterPro" id="IPR023772">
    <property type="entry name" value="DNA-bd_HTH_TetR-type_CS"/>
</dbReference>
<dbReference type="InterPro" id="IPR050109">
    <property type="entry name" value="HTH-type_TetR-like_transc_reg"/>
</dbReference>
<dbReference type="PROSITE" id="PS01081">
    <property type="entry name" value="HTH_TETR_1"/>
    <property type="match status" value="1"/>
</dbReference>
<dbReference type="PANTHER" id="PTHR30055:SF235">
    <property type="entry name" value="TRANSCRIPTIONAL REGULATORY PROTEIN"/>
    <property type="match status" value="1"/>
</dbReference>
<organism evidence="4 5">
    <name type="scientific">Nocardia macrotermitis</name>
    <dbReference type="NCBI Taxonomy" id="2585198"/>
    <lineage>
        <taxon>Bacteria</taxon>
        <taxon>Bacillati</taxon>
        <taxon>Actinomycetota</taxon>
        <taxon>Actinomycetes</taxon>
        <taxon>Mycobacteriales</taxon>
        <taxon>Nocardiaceae</taxon>
        <taxon>Nocardia</taxon>
    </lineage>
</organism>
<dbReference type="InterPro" id="IPR001647">
    <property type="entry name" value="HTH_TetR"/>
</dbReference>
<dbReference type="OrthoDB" id="3210235at2"/>
<proteinExistence type="predicted"/>
<feature type="domain" description="HTH tetR-type" evidence="3">
    <location>
        <begin position="15"/>
        <end position="75"/>
    </location>
</feature>
<dbReference type="GO" id="GO:0003700">
    <property type="term" value="F:DNA-binding transcription factor activity"/>
    <property type="evidence" value="ECO:0007669"/>
    <property type="project" value="TreeGrafter"/>
</dbReference>
<accession>A0A7K0CUW6</accession>
<dbReference type="Gene3D" id="1.10.357.10">
    <property type="entry name" value="Tetracycline Repressor, domain 2"/>
    <property type="match status" value="1"/>
</dbReference>
<dbReference type="AlphaFoldDB" id="A0A7K0CUW6"/>
<keyword evidence="1 2" id="KW-0238">DNA-binding</keyword>
<evidence type="ECO:0000259" key="3">
    <source>
        <dbReference type="PROSITE" id="PS50977"/>
    </source>
</evidence>
<dbReference type="InterPro" id="IPR036271">
    <property type="entry name" value="Tet_transcr_reg_TetR-rel_C_sf"/>
</dbReference>
<protein>
    <recommendedName>
        <fullName evidence="3">HTH tetR-type domain-containing protein</fullName>
    </recommendedName>
</protein>
<reference evidence="4 5" key="1">
    <citation type="submission" date="2019-10" db="EMBL/GenBank/DDBJ databases">
        <title>Nocardia macrotermitis sp. nov. and Nocardia aurantia sp. nov., isolated from the gut of fungus growing-termite Macrotermes natalensis.</title>
        <authorList>
            <person name="Benndorf R."/>
            <person name="Schwitalla J."/>
            <person name="Martin K."/>
            <person name="De Beer W."/>
            <person name="Kaster A.-K."/>
            <person name="Vollmers J."/>
            <person name="Poulsen M."/>
            <person name="Beemelmanns C."/>
        </authorList>
    </citation>
    <scope>NUCLEOTIDE SEQUENCE [LARGE SCALE GENOMIC DNA]</scope>
    <source>
        <strain evidence="4 5">RB20</strain>
    </source>
</reference>